<protein>
    <recommendedName>
        <fullName evidence="2">Hypervirulence associated protein TUDOR domain-containing protein</fullName>
    </recommendedName>
</protein>
<dbReference type="Proteomes" id="UP000190037">
    <property type="component" value="Unassembled WGS sequence"/>
</dbReference>
<evidence type="ECO:0000313" key="3">
    <source>
        <dbReference type="EMBL" id="OPC77775.1"/>
    </source>
</evidence>
<evidence type="ECO:0000256" key="1">
    <source>
        <dbReference type="SAM" id="MobiDB-lite"/>
    </source>
</evidence>
<dbReference type="Pfam" id="PF11160">
    <property type="entry name" value="Hva1_TUDOR"/>
    <property type="match status" value="1"/>
</dbReference>
<evidence type="ECO:0000259" key="2">
    <source>
        <dbReference type="Pfam" id="PF11160"/>
    </source>
</evidence>
<dbReference type="OrthoDB" id="71751at2"/>
<reference evidence="3 4" key="1">
    <citation type="submission" date="2017-03" db="EMBL/GenBank/DDBJ databases">
        <title>Draft genome sequence of Streptomyces scabrisporus NF3, endophyte isolated from Amphipterygium adstringens.</title>
        <authorList>
            <person name="Vazquez M."/>
            <person name="Ceapa C.D."/>
            <person name="Rodriguez Luna D."/>
            <person name="Sanchez Esquivel S."/>
        </authorList>
    </citation>
    <scope>NUCLEOTIDE SEQUENCE [LARGE SCALE GENOMIC DNA]</scope>
    <source>
        <strain evidence="3 4">NF3</strain>
    </source>
</reference>
<dbReference type="InterPro" id="IPR021331">
    <property type="entry name" value="Hva1_TUDOR"/>
</dbReference>
<proteinExistence type="predicted"/>
<evidence type="ECO:0000313" key="4">
    <source>
        <dbReference type="Proteomes" id="UP000190037"/>
    </source>
</evidence>
<keyword evidence="4" id="KW-1185">Reference proteome</keyword>
<name>A0A1T3NM63_9ACTN</name>
<feature type="domain" description="Hypervirulence associated protein TUDOR" evidence="2">
    <location>
        <begin position="10"/>
        <end position="68"/>
    </location>
</feature>
<dbReference type="RefSeq" id="WP_078980867.1">
    <property type="nucleotide sequence ID" value="NZ_MWQN01000003.1"/>
</dbReference>
<feature type="region of interest" description="Disordered" evidence="1">
    <location>
        <begin position="32"/>
        <end position="77"/>
    </location>
</feature>
<comment type="caution">
    <text evidence="3">The sequence shown here is derived from an EMBL/GenBank/DDBJ whole genome shotgun (WGS) entry which is preliminary data.</text>
</comment>
<dbReference type="AlphaFoldDB" id="A0A1T3NM63"/>
<accession>A0A1T3NM63</accession>
<gene>
    <name evidence="3" type="ORF">B4N89_36430</name>
</gene>
<organism evidence="3 4">
    <name type="scientific">Embleya scabrispora</name>
    <dbReference type="NCBI Taxonomy" id="159449"/>
    <lineage>
        <taxon>Bacteria</taxon>
        <taxon>Bacillati</taxon>
        <taxon>Actinomycetota</taxon>
        <taxon>Actinomycetes</taxon>
        <taxon>Kitasatosporales</taxon>
        <taxon>Streptomycetaceae</taxon>
        <taxon>Embleya</taxon>
    </lineage>
</organism>
<sequence>MARHAKIAKGDRVSWRSHGSTAIGIVKRKLTRRTRAAGRTVDASSQQPQYEVESEKSGGTAVHKPQALTRVKRKGKS</sequence>
<dbReference type="STRING" id="159449.B4N89_36430"/>
<dbReference type="EMBL" id="MWQN01000003">
    <property type="protein sequence ID" value="OPC77775.1"/>
    <property type="molecule type" value="Genomic_DNA"/>
</dbReference>
<dbReference type="Gene3D" id="2.30.30.1060">
    <property type="match status" value="1"/>
</dbReference>